<dbReference type="Gene3D" id="1.10.357.10">
    <property type="entry name" value="Tetracycline Repressor, domain 2"/>
    <property type="match status" value="1"/>
</dbReference>
<dbReference type="PANTHER" id="PTHR30055:SF234">
    <property type="entry name" value="HTH-TYPE TRANSCRIPTIONAL REGULATOR BETI"/>
    <property type="match status" value="1"/>
</dbReference>
<dbReference type="PRINTS" id="PR00455">
    <property type="entry name" value="HTHTETR"/>
</dbReference>
<evidence type="ECO:0000259" key="5">
    <source>
        <dbReference type="PROSITE" id="PS50977"/>
    </source>
</evidence>
<feature type="domain" description="HTH tetR-type" evidence="5">
    <location>
        <begin position="11"/>
        <end position="71"/>
    </location>
</feature>
<dbReference type="PROSITE" id="PS50977">
    <property type="entry name" value="HTH_TETR_2"/>
    <property type="match status" value="1"/>
</dbReference>
<protein>
    <submittedName>
        <fullName evidence="6">TetR/AcrR family transcriptional regulator</fullName>
    </submittedName>
</protein>
<dbReference type="InterPro" id="IPR001647">
    <property type="entry name" value="HTH_TetR"/>
</dbReference>
<dbReference type="Pfam" id="PF00440">
    <property type="entry name" value="TetR_N"/>
    <property type="match status" value="1"/>
</dbReference>
<gene>
    <name evidence="6" type="ORF">J5A65_12475</name>
</gene>
<accession>A0ABX7Y4H1</accession>
<reference evidence="6 7" key="1">
    <citation type="submission" date="2021-03" db="EMBL/GenBank/DDBJ databases">
        <title>Human Oral Microbial Genomes.</title>
        <authorList>
            <person name="Johnston C.D."/>
            <person name="Chen T."/>
            <person name="Dewhirst F.E."/>
        </authorList>
    </citation>
    <scope>NUCLEOTIDE SEQUENCE [LARGE SCALE GENOMIC DNA]</scope>
    <source>
        <strain evidence="6 7">DSMZ 100122</strain>
    </source>
</reference>
<keyword evidence="7" id="KW-1185">Reference proteome</keyword>
<sequence>MTSDRRTRKKLTTRRNIRHAALDLFTENGFDNVTVEQIADAADVSPMTFYRHFGTKEAVIVDVVLTGRIGQMLYHEATTDPVVGTPAEIIALIDLVLDNSGDWIDDFARRVSLVHDTPRLQELLWQQTTAWTAALEGMLIGEGLGVRARARAIISVCVEGCLAWPDHEDFPSVAALRHCAQESVSALGDL</sequence>
<dbReference type="Proteomes" id="UP000678513">
    <property type="component" value="Chromosome"/>
</dbReference>
<dbReference type="RefSeq" id="WP_212322465.1">
    <property type="nucleotide sequence ID" value="NZ_AP024463.1"/>
</dbReference>
<dbReference type="InterPro" id="IPR050109">
    <property type="entry name" value="HTH-type_TetR-like_transc_reg"/>
</dbReference>
<dbReference type="InterPro" id="IPR009057">
    <property type="entry name" value="Homeodomain-like_sf"/>
</dbReference>
<evidence type="ECO:0000256" key="4">
    <source>
        <dbReference type="PROSITE-ProRule" id="PRU00335"/>
    </source>
</evidence>
<evidence type="ECO:0000313" key="7">
    <source>
        <dbReference type="Proteomes" id="UP000678513"/>
    </source>
</evidence>
<evidence type="ECO:0000256" key="2">
    <source>
        <dbReference type="ARBA" id="ARBA00023125"/>
    </source>
</evidence>
<evidence type="ECO:0000256" key="1">
    <source>
        <dbReference type="ARBA" id="ARBA00023015"/>
    </source>
</evidence>
<proteinExistence type="predicted"/>
<feature type="DNA-binding region" description="H-T-H motif" evidence="4">
    <location>
        <begin position="34"/>
        <end position="53"/>
    </location>
</feature>
<evidence type="ECO:0000313" key="6">
    <source>
        <dbReference type="EMBL" id="QUC07725.1"/>
    </source>
</evidence>
<dbReference type="SUPFAM" id="SSF46689">
    <property type="entry name" value="Homeodomain-like"/>
    <property type="match status" value="1"/>
</dbReference>
<keyword evidence="1" id="KW-0805">Transcription regulation</keyword>
<dbReference type="EMBL" id="CP072384">
    <property type="protein sequence ID" value="QUC07725.1"/>
    <property type="molecule type" value="Genomic_DNA"/>
</dbReference>
<keyword evidence="3" id="KW-0804">Transcription</keyword>
<organism evidence="6 7">
    <name type="scientific">Arachnia rubra</name>
    <dbReference type="NCBI Taxonomy" id="1547448"/>
    <lineage>
        <taxon>Bacteria</taxon>
        <taxon>Bacillati</taxon>
        <taxon>Actinomycetota</taxon>
        <taxon>Actinomycetes</taxon>
        <taxon>Propionibacteriales</taxon>
        <taxon>Propionibacteriaceae</taxon>
        <taxon>Arachnia</taxon>
    </lineage>
</organism>
<dbReference type="PANTHER" id="PTHR30055">
    <property type="entry name" value="HTH-TYPE TRANSCRIPTIONAL REGULATOR RUTR"/>
    <property type="match status" value="1"/>
</dbReference>
<evidence type="ECO:0000256" key="3">
    <source>
        <dbReference type="ARBA" id="ARBA00023163"/>
    </source>
</evidence>
<name>A0ABX7Y4H1_9ACTN</name>
<keyword evidence="2 4" id="KW-0238">DNA-binding</keyword>